<evidence type="ECO:0000256" key="5">
    <source>
        <dbReference type="ARBA" id="ARBA00023136"/>
    </source>
</evidence>
<keyword evidence="4 6" id="KW-1133">Transmembrane helix</keyword>
<organism evidence="7 8">
    <name type="scientific">Rhodococcus cerastii</name>
    <dbReference type="NCBI Taxonomy" id="908616"/>
    <lineage>
        <taxon>Bacteria</taxon>
        <taxon>Bacillati</taxon>
        <taxon>Actinomycetota</taxon>
        <taxon>Actinomycetes</taxon>
        <taxon>Mycobacteriales</taxon>
        <taxon>Nocardiaceae</taxon>
        <taxon>Rhodococcus</taxon>
    </lineage>
</organism>
<feature type="transmembrane region" description="Helical" evidence="6">
    <location>
        <begin position="94"/>
        <end position="118"/>
    </location>
</feature>
<dbReference type="Proteomes" id="UP001186104">
    <property type="component" value="Unassembled WGS sequence"/>
</dbReference>
<protein>
    <recommendedName>
        <fullName evidence="9">Polysaccharide biosynthesis protein</fullName>
    </recommendedName>
</protein>
<evidence type="ECO:0000256" key="6">
    <source>
        <dbReference type="SAM" id="Phobius"/>
    </source>
</evidence>
<gene>
    <name evidence="7" type="ORF">R3P93_17925</name>
</gene>
<dbReference type="PANTHER" id="PTHR30250:SF11">
    <property type="entry name" value="O-ANTIGEN TRANSPORTER-RELATED"/>
    <property type="match status" value="1"/>
</dbReference>
<keyword evidence="3 6" id="KW-0812">Transmembrane</keyword>
<feature type="transmembrane region" description="Helical" evidence="6">
    <location>
        <begin position="12"/>
        <end position="34"/>
    </location>
</feature>
<feature type="transmembrane region" description="Helical" evidence="6">
    <location>
        <begin position="202"/>
        <end position="222"/>
    </location>
</feature>
<comment type="caution">
    <text evidence="7">The sequence shown here is derived from an EMBL/GenBank/DDBJ whole genome shotgun (WGS) entry which is preliminary data.</text>
</comment>
<proteinExistence type="predicted"/>
<feature type="transmembrane region" description="Helical" evidence="6">
    <location>
        <begin position="282"/>
        <end position="306"/>
    </location>
</feature>
<accession>A0ABU4D575</accession>
<dbReference type="PANTHER" id="PTHR30250">
    <property type="entry name" value="PST FAMILY PREDICTED COLANIC ACID TRANSPORTER"/>
    <property type="match status" value="1"/>
</dbReference>
<evidence type="ECO:0000313" key="7">
    <source>
        <dbReference type="EMBL" id="MDV6304442.1"/>
    </source>
</evidence>
<comment type="subcellular location">
    <subcellularLocation>
        <location evidence="1">Cell membrane</location>
        <topology evidence="1">Multi-pass membrane protein</topology>
    </subcellularLocation>
</comment>
<keyword evidence="2" id="KW-1003">Cell membrane</keyword>
<dbReference type="RefSeq" id="WP_317533622.1">
    <property type="nucleotide sequence ID" value="NZ_JAWLKF010000010.1"/>
</dbReference>
<evidence type="ECO:0000256" key="4">
    <source>
        <dbReference type="ARBA" id="ARBA00022989"/>
    </source>
</evidence>
<feature type="transmembrane region" description="Helical" evidence="6">
    <location>
        <begin position="312"/>
        <end position="330"/>
    </location>
</feature>
<evidence type="ECO:0000256" key="2">
    <source>
        <dbReference type="ARBA" id="ARBA00022475"/>
    </source>
</evidence>
<feature type="transmembrane region" description="Helical" evidence="6">
    <location>
        <begin position="342"/>
        <end position="364"/>
    </location>
</feature>
<feature type="transmembrane region" description="Helical" evidence="6">
    <location>
        <begin position="55"/>
        <end position="82"/>
    </location>
</feature>
<reference evidence="7 8" key="1">
    <citation type="submission" date="2023-10" db="EMBL/GenBank/DDBJ databases">
        <title>Development of a sustainable strategy for remediation of hydrocarbon-contaminated territories based on the waste exchange concept.</title>
        <authorList>
            <person name="Krivoruchko A."/>
        </authorList>
    </citation>
    <scope>NUCLEOTIDE SEQUENCE [LARGE SCALE GENOMIC DNA]</scope>
    <source>
        <strain evidence="7 8">IEGM 1327</strain>
    </source>
</reference>
<feature type="transmembrane region" description="Helical" evidence="6">
    <location>
        <begin position="242"/>
        <end position="261"/>
    </location>
</feature>
<evidence type="ECO:0000313" key="8">
    <source>
        <dbReference type="Proteomes" id="UP001186104"/>
    </source>
</evidence>
<evidence type="ECO:0008006" key="9">
    <source>
        <dbReference type="Google" id="ProtNLM"/>
    </source>
</evidence>
<dbReference type="InterPro" id="IPR050833">
    <property type="entry name" value="Poly_Biosynth_Transport"/>
</dbReference>
<feature type="transmembrane region" description="Helical" evidence="6">
    <location>
        <begin position="370"/>
        <end position="394"/>
    </location>
</feature>
<sequence>MDQFGPSGFAVFTLLSALLIMLPFADLGLGVAMLNATADAAHGRKTYSQLADVYVGVRCILLRVGAFLTIASGLIALTVGWPTLLGLPDDSREANFSCFVVMVVIGVSLPLGVGARLLQGYEKMDAVTKIAILNPVVQLLLVVPLAIVLNSAAVVAIVPALAFLLVAVVTDCYGRKQSLSEFGIRLPAFVMSMPPGFRISRILGQSSSFLIISIGLVLAFQAQRLILAHRADGIELARYSLVVQYLLPVLSIIGVIAQSLWPRYRSQMGRMQPSSLYKHICGFAIMGAAGAGVMVLTLILVSRILLDSAVELPVGLLVASAAYVFLSAAHQPSAVVLNDQNGLRVQAVIVIAMASVSMVATVALSGTMGATGAILALVVAVGVFQLGPTAFMAARHIRISSKLANIFAEKVT</sequence>
<keyword evidence="5 6" id="KW-0472">Membrane</keyword>
<dbReference type="EMBL" id="JAWLKF010000010">
    <property type="protein sequence ID" value="MDV6304442.1"/>
    <property type="molecule type" value="Genomic_DNA"/>
</dbReference>
<evidence type="ECO:0000256" key="3">
    <source>
        <dbReference type="ARBA" id="ARBA00022692"/>
    </source>
</evidence>
<name>A0ABU4D575_9NOCA</name>
<evidence type="ECO:0000256" key="1">
    <source>
        <dbReference type="ARBA" id="ARBA00004651"/>
    </source>
</evidence>
<keyword evidence="8" id="KW-1185">Reference proteome</keyword>